<sequence>MAELLSFISGAASIPPVAFKSRLRYISICKKTEWPVFHMHQHVLWTCGCLEDRHPRAYLPFY</sequence>
<evidence type="ECO:0000313" key="2">
    <source>
        <dbReference type="Proteomes" id="UP000828390"/>
    </source>
</evidence>
<proteinExistence type="predicted"/>
<accession>A0A9D4FLY7</accession>
<dbReference type="EMBL" id="JAIWYP010000007">
    <property type="protein sequence ID" value="KAH3801263.1"/>
    <property type="molecule type" value="Genomic_DNA"/>
</dbReference>
<gene>
    <name evidence="1" type="ORF">DPMN_154910</name>
</gene>
<reference evidence="1" key="2">
    <citation type="submission" date="2020-11" db="EMBL/GenBank/DDBJ databases">
        <authorList>
            <person name="McCartney M.A."/>
            <person name="Auch B."/>
            <person name="Kono T."/>
            <person name="Mallez S."/>
            <person name="Becker A."/>
            <person name="Gohl D.M."/>
            <person name="Silverstein K.A.T."/>
            <person name="Koren S."/>
            <person name="Bechman K.B."/>
            <person name="Herman A."/>
            <person name="Abrahante J.E."/>
            <person name="Garbe J."/>
        </authorList>
    </citation>
    <scope>NUCLEOTIDE SEQUENCE</scope>
    <source>
        <strain evidence="1">Duluth1</strain>
        <tissue evidence="1">Whole animal</tissue>
    </source>
</reference>
<reference evidence="1" key="1">
    <citation type="journal article" date="2019" name="bioRxiv">
        <title>The Genome of the Zebra Mussel, Dreissena polymorpha: A Resource for Invasive Species Research.</title>
        <authorList>
            <person name="McCartney M.A."/>
            <person name="Auch B."/>
            <person name="Kono T."/>
            <person name="Mallez S."/>
            <person name="Zhang Y."/>
            <person name="Obille A."/>
            <person name="Becker A."/>
            <person name="Abrahante J.E."/>
            <person name="Garbe J."/>
            <person name="Badalamenti J.P."/>
            <person name="Herman A."/>
            <person name="Mangelson H."/>
            <person name="Liachko I."/>
            <person name="Sullivan S."/>
            <person name="Sone E.D."/>
            <person name="Koren S."/>
            <person name="Silverstein K.A.T."/>
            <person name="Beckman K.B."/>
            <person name="Gohl D.M."/>
        </authorList>
    </citation>
    <scope>NUCLEOTIDE SEQUENCE</scope>
    <source>
        <strain evidence="1">Duluth1</strain>
        <tissue evidence="1">Whole animal</tissue>
    </source>
</reference>
<protein>
    <submittedName>
        <fullName evidence="1">Uncharacterized protein</fullName>
    </submittedName>
</protein>
<name>A0A9D4FLY7_DREPO</name>
<evidence type="ECO:0000313" key="1">
    <source>
        <dbReference type="EMBL" id="KAH3801263.1"/>
    </source>
</evidence>
<comment type="caution">
    <text evidence="1">The sequence shown here is derived from an EMBL/GenBank/DDBJ whole genome shotgun (WGS) entry which is preliminary data.</text>
</comment>
<keyword evidence="2" id="KW-1185">Reference proteome</keyword>
<dbReference type="Proteomes" id="UP000828390">
    <property type="component" value="Unassembled WGS sequence"/>
</dbReference>
<dbReference type="AlphaFoldDB" id="A0A9D4FLY7"/>
<organism evidence="1 2">
    <name type="scientific">Dreissena polymorpha</name>
    <name type="common">Zebra mussel</name>
    <name type="synonym">Mytilus polymorpha</name>
    <dbReference type="NCBI Taxonomy" id="45954"/>
    <lineage>
        <taxon>Eukaryota</taxon>
        <taxon>Metazoa</taxon>
        <taxon>Spiralia</taxon>
        <taxon>Lophotrochozoa</taxon>
        <taxon>Mollusca</taxon>
        <taxon>Bivalvia</taxon>
        <taxon>Autobranchia</taxon>
        <taxon>Heteroconchia</taxon>
        <taxon>Euheterodonta</taxon>
        <taxon>Imparidentia</taxon>
        <taxon>Neoheterodontei</taxon>
        <taxon>Myida</taxon>
        <taxon>Dreissenoidea</taxon>
        <taxon>Dreissenidae</taxon>
        <taxon>Dreissena</taxon>
    </lineage>
</organism>